<proteinExistence type="predicted"/>
<name>A0ABW4FFM2_9PSEU</name>
<dbReference type="EMBL" id="JBHUCP010000001">
    <property type="protein sequence ID" value="MFD1528007.1"/>
    <property type="molecule type" value="Genomic_DNA"/>
</dbReference>
<reference evidence="2" key="1">
    <citation type="journal article" date="2019" name="Int. J. Syst. Evol. Microbiol.">
        <title>The Global Catalogue of Microorganisms (GCM) 10K type strain sequencing project: providing services to taxonomists for standard genome sequencing and annotation.</title>
        <authorList>
            <consortium name="The Broad Institute Genomics Platform"/>
            <consortium name="The Broad Institute Genome Sequencing Center for Infectious Disease"/>
            <person name="Wu L."/>
            <person name="Ma J."/>
        </authorList>
    </citation>
    <scope>NUCLEOTIDE SEQUENCE [LARGE SCALE GENOMIC DNA]</scope>
    <source>
        <strain evidence="2">JCM 12165</strain>
    </source>
</reference>
<dbReference type="RefSeq" id="WP_343972050.1">
    <property type="nucleotide sequence ID" value="NZ_BAAAJG010000003.1"/>
</dbReference>
<keyword evidence="2" id="KW-1185">Reference proteome</keyword>
<dbReference type="Proteomes" id="UP001597145">
    <property type="component" value="Unassembled WGS sequence"/>
</dbReference>
<sequence>MEYRGGVTADWAAAVLRGVHRRSLDLPPPSIDETWLDAELVLYVRYRLGRKKLAGRFRLDVDPESGGPPVDSDGLAASLFHGLGTAHTDGFVDRDGYRWWGDEPPGANWAGALFGVRIMTIS</sequence>
<comment type="caution">
    <text evidence="1">The sequence shown here is derived from an EMBL/GenBank/DDBJ whole genome shotgun (WGS) entry which is preliminary data.</text>
</comment>
<protein>
    <submittedName>
        <fullName evidence="1">Uncharacterized protein</fullName>
    </submittedName>
</protein>
<gene>
    <name evidence="1" type="ORF">ACFSCY_00965</name>
</gene>
<evidence type="ECO:0000313" key="2">
    <source>
        <dbReference type="Proteomes" id="UP001597145"/>
    </source>
</evidence>
<evidence type="ECO:0000313" key="1">
    <source>
        <dbReference type="EMBL" id="MFD1528007.1"/>
    </source>
</evidence>
<organism evidence="1 2">
    <name type="scientific">Pseudonocardia aurantiaca</name>
    <dbReference type="NCBI Taxonomy" id="75290"/>
    <lineage>
        <taxon>Bacteria</taxon>
        <taxon>Bacillati</taxon>
        <taxon>Actinomycetota</taxon>
        <taxon>Actinomycetes</taxon>
        <taxon>Pseudonocardiales</taxon>
        <taxon>Pseudonocardiaceae</taxon>
        <taxon>Pseudonocardia</taxon>
    </lineage>
</organism>
<accession>A0ABW4FFM2</accession>